<name>A0ABQ5XQB6_9GAMM</name>
<comment type="function">
    <text evidence="11">Involved in protein export. Participates in an early event of protein translocation.</text>
</comment>
<keyword evidence="6 11" id="KW-0812">Transmembrane</keyword>
<comment type="caution">
    <text evidence="11">Lacks conserved residue(s) required for the propagation of feature annotation.</text>
</comment>
<evidence type="ECO:0000313" key="13">
    <source>
        <dbReference type="EMBL" id="GLQ93582.1"/>
    </source>
</evidence>
<sequence>MFVIFSVFYILIAAAMIVLILMQRGAGADAGSGFGAGASATVFGARGSANFLSRSTAVLAALFFALSLGMGIYLKANGSTIRQQQQNNDLGVMAGLGNKPANPQNAQPVAPAKPQAAVPAPAGNGEVPAAQPAPVKAQQGEVPAPTAPAAATSKK</sequence>
<proteinExistence type="inferred from homology"/>
<accession>A0ABQ5XQB6</accession>
<keyword evidence="14" id="KW-1185">Reference proteome</keyword>
<evidence type="ECO:0000256" key="10">
    <source>
        <dbReference type="ARBA" id="ARBA00023136"/>
    </source>
</evidence>
<protein>
    <recommendedName>
        <fullName evidence="3 11">Protein-export membrane protein SecG</fullName>
    </recommendedName>
</protein>
<evidence type="ECO:0000256" key="9">
    <source>
        <dbReference type="ARBA" id="ARBA00023010"/>
    </source>
</evidence>
<dbReference type="RefSeq" id="WP_284321291.1">
    <property type="nucleotide sequence ID" value="NZ_BSOB01000020.1"/>
</dbReference>
<dbReference type="Pfam" id="PF03840">
    <property type="entry name" value="SecG"/>
    <property type="match status" value="1"/>
</dbReference>
<keyword evidence="5 11" id="KW-1003">Cell membrane</keyword>
<keyword evidence="7 11" id="KW-0653">Protein transport</keyword>
<reference evidence="14" key="1">
    <citation type="journal article" date="2019" name="Int. J. Syst. Evol. Microbiol.">
        <title>The Global Catalogue of Microorganisms (GCM) 10K type strain sequencing project: providing services to taxonomists for standard genome sequencing and annotation.</title>
        <authorList>
            <consortium name="The Broad Institute Genomics Platform"/>
            <consortium name="The Broad Institute Genome Sequencing Center for Infectious Disease"/>
            <person name="Wu L."/>
            <person name="Ma J."/>
        </authorList>
    </citation>
    <scope>NUCLEOTIDE SEQUENCE [LARGE SCALE GENOMIC DNA]</scope>
    <source>
        <strain evidence="14">NBRC 111980</strain>
    </source>
</reference>
<feature type="compositionally biased region" description="Low complexity" evidence="12">
    <location>
        <begin position="98"/>
        <end position="155"/>
    </location>
</feature>
<evidence type="ECO:0000256" key="12">
    <source>
        <dbReference type="SAM" id="MobiDB-lite"/>
    </source>
</evidence>
<dbReference type="PANTHER" id="PTHR34182:SF1">
    <property type="entry name" value="PROTEIN-EXPORT MEMBRANE PROTEIN SECG"/>
    <property type="match status" value="1"/>
</dbReference>
<evidence type="ECO:0000256" key="11">
    <source>
        <dbReference type="RuleBase" id="RU365087"/>
    </source>
</evidence>
<evidence type="ECO:0000256" key="2">
    <source>
        <dbReference type="ARBA" id="ARBA00008445"/>
    </source>
</evidence>
<keyword evidence="10 11" id="KW-0472">Membrane</keyword>
<dbReference type="NCBIfam" id="TIGR00810">
    <property type="entry name" value="secG"/>
    <property type="match status" value="1"/>
</dbReference>
<organism evidence="13 14">
    <name type="scientific">Dyella acidisoli</name>
    <dbReference type="NCBI Taxonomy" id="1867834"/>
    <lineage>
        <taxon>Bacteria</taxon>
        <taxon>Pseudomonadati</taxon>
        <taxon>Pseudomonadota</taxon>
        <taxon>Gammaproteobacteria</taxon>
        <taxon>Lysobacterales</taxon>
        <taxon>Rhodanobacteraceae</taxon>
        <taxon>Dyella</taxon>
    </lineage>
</organism>
<keyword evidence="8 11" id="KW-1133">Transmembrane helix</keyword>
<dbReference type="Proteomes" id="UP001156670">
    <property type="component" value="Unassembled WGS sequence"/>
</dbReference>
<dbReference type="InterPro" id="IPR004692">
    <property type="entry name" value="SecG"/>
</dbReference>
<evidence type="ECO:0000256" key="6">
    <source>
        <dbReference type="ARBA" id="ARBA00022692"/>
    </source>
</evidence>
<keyword evidence="9 11" id="KW-0811">Translocation</keyword>
<feature type="transmembrane region" description="Helical" evidence="11">
    <location>
        <begin position="56"/>
        <end position="74"/>
    </location>
</feature>
<dbReference type="EMBL" id="BSOB01000020">
    <property type="protein sequence ID" value="GLQ93582.1"/>
    <property type="molecule type" value="Genomic_DNA"/>
</dbReference>
<evidence type="ECO:0000313" key="14">
    <source>
        <dbReference type="Proteomes" id="UP001156670"/>
    </source>
</evidence>
<evidence type="ECO:0000256" key="1">
    <source>
        <dbReference type="ARBA" id="ARBA00004651"/>
    </source>
</evidence>
<comment type="similarity">
    <text evidence="2 11">Belongs to the SecG family.</text>
</comment>
<dbReference type="PRINTS" id="PR01651">
    <property type="entry name" value="SECGEXPORT"/>
</dbReference>
<gene>
    <name evidence="13" type="ORF">GCM10007901_25330</name>
</gene>
<evidence type="ECO:0000256" key="7">
    <source>
        <dbReference type="ARBA" id="ARBA00022927"/>
    </source>
</evidence>
<evidence type="ECO:0000256" key="8">
    <source>
        <dbReference type="ARBA" id="ARBA00022989"/>
    </source>
</evidence>
<evidence type="ECO:0000256" key="4">
    <source>
        <dbReference type="ARBA" id="ARBA00022448"/>
    </source>
</evidence>
<dbReference type="PANTHER" id="PTHR34182">
    <property type="entry name" value="PROTEIN-EXPORT MEMBRANE PROTEIN SECG"/>
    <property type="match status" value="1"/>
</dbReference>
<evidence type="ECO:0000256" key="3">
    <source>
        <dbReference type="ARBA" id="ARBA00017876"/>
    </source>
</evidence>
<evidence type="ECO:0000256" key="5">
    <source>
        <dbReference type="ARBA" id="ARBA00022475"/>
    </source>
</evidence>
<comment type="caution">
    <text evidence="13">The sequence shown here is derived from an EMBL/GenBank/DDBJ whole genome shotgun (WGS) entry which is preliminary data.</text>
</comment>
<comment type="subcellular location">
    <subcellularLocation>
        <location evidence="1 11">Cell membrane</location>
        <topology evidence="1 11">Multi-pass membrane protein</topology>
    </subcellularLocation>
</comment>
<keyword evidence="4 11" id="KW-0813">Transport</keyword>
<feature type="region of interest" description="Disordered" evidence="12">
    <location>
        <begin position="91"/>
        <end position="155"/>
    </location>
</feature>